<sequence length="128" mass="14613">MEPINYEQLAQEVKERKESSPEFQSASHKEVLSNMLREHRPTAQHTDDNQSSVISNQSSDSSDGLASYAKDAPQDAKQKTESLIQHTFEHGLREGIAKAAKEDPYILDLYHDTLTEQLYQQLKEKKLL</sequence>
<dbReference type="STRING" id="1802555.A2755_01705"/>
<name>A0A1F8DQJ9_9BACT</name>
<feature type="region of interest" description="Disordered" evidence="1">
    <location>
        <begin position="1"/>
        <end position="83"/>
    </location>
</feature>
<evidence type="ECO:0000313" key="3">
    <source>
        <dbReference type="Proteomes" id="UP000177029"/>
    </source>
</evidence>
<evidence type="ECO:0000256" key="1">
    <source>
        <dbReference type="SAM" id="MobiDB-lite"/>
    </source>
</evidence>
<reference evidence="2 3" key="1">
    <citation type="journal article" date="2016" name="Nat. Commun.">
        <title>Thousands of microbial genomes shed light on interconnected biogeochemical processes in an aquifer system.</title>
        <authorList>
            <person name="Anantharaman K."/>
            <person name="Brown C.T."/>
            <person name="Hug L.A."/>
            <person name="Sharon I."/>
            <person name="Castelle C.J."/>
            <person name="Probst A.J."/>
            <person name="Thomas B.C."/>
            <person name="Singh A."/>
            <person name="Wilkins M.J."/>
            <person name="Karaoz U."/>
            <person name="Brodie E.L."/>
            <person name="Williams K.H."/>
            <person name="Hubbard S.S."/>
            <person name="Banfield J.F."/>
        </authorList>
    </citation>
    <scope>NUCLEOTIDE SEQUENCE [LARGE SCALE GENOMIC DNA]</scope>
</reference>
<feature type="compositionally biased region" description="Basic and acidic residues" evidence="1">
    <location>
        <begin position="27"/>
        <end position="48"/>
    </location>
</feature>
<organism evidence="2 3">
    <name type="scientific">Candidatus Wolfebacteria bacterium RIFCSPHIGHO2_01_FULL_48_22</name>
    <dbReference type="NCBI Taxonomy" id="1802555"/>
    <lineage>
        <taxon>Bacteria</taxon>
        <taxon>Candidatus Wolfeibacteriota</taxon>
    </lineage>
</organism>
<dbReference type="AlphaFoldDB" id="A0A1F8DQJ9"/>
<evidence type="ECO:0000313" key="2">
    <source>
        <dbReference type="EMBL" id="OGM90900.1"/>
    </source>
</evidence>
<gene>
    <name evidence="2" type="ORF">A2755_01705</name>
</gene>
<feature type="compositionally biased region" description="Low complexity" evidence="1">
    <location>
        <begin position="49"/>
        <end position="63"/>
    </location>
</feature>
<dbReference type="Proteomes" id="UP000177029">
    <property type="component" value="Unassembled WGS sequence"/>
</dbReference>
<comment type="caution">
    <text evidence="2">The sequence shown here is derived from an EMBL/GenBank/DDBJ whole genome shotgun (WGS) entry which is preliminary data.</text>
</comment>
<proteinExistence type="predicted"/>
<dbReference type="EMBL" id="MGIP01000014">
    <property type="protein sequence ID" value="OGM90900.1"/>
    <property type="molecule type" value="Genomic_DNA"/>
</dbReference>
<accession>A0A1F8DQJ9</accession>
<protein>
    <submittedName>
        <fullName evidence="2">Uncharacterized protein</fullName>
    </submittedName>
</protein>